<dbReference type="PRINTS" id="PR00412">
    <property type="entry name" value="EPOXHYDRLASE"/>
</dbReference>
<evidence type="ECO:0000313" key="3">
    <source>
        <dbReference type="EMBL" id="TDE07024.1"/>
    </source>
</evidence>
<keyword evidence="3" id="KW-0378">Hydrolase</keyword>
<gene>
    <name evidence="3" type="ORF">E0F91_04270</name>
</gene>
<dbReference type="Pfam" id="PF00561">
    <property type="entry name" value="Abhydrolase_1"/>
    <property type="match status" value="1"/>
</dbReference>
<dbReference type="GO" id="GO:0016787">
    <property type="term" value="F:hydrolase activity"/>
    <property type="evidence" value="ECO:0007669"/>
    <property type="project" value="UniProtKB-KW"/>
</dbReference>
<dbReference type="InterPro" id="IPR000639">
    <property type="entry name" value="Epox_hydrolase-like"/>
</dbReference>
<dbReference type="FunFam" id="3.40.50.1820:FF:000205">
    <property type="entry name" value="Non-haem bromoperoxidase BPO-A2"/>
    <property type="match status" value="1"/>
</dbReference>
<dbReference type="PRINTS" id="PR00111">
    <property type="entry name" value="ABHYDROLASE"/>
</dbReference>
<comment type="caution">
    <text evidence="3">The sequence shown here is derived from an EMBL/GenBank/DDBJ whole genome shotgun (WGS) entry which is preliminary data.</text>
</comment>
<organism evidence="3 4">
    <name type="scientific">Flavobacterium sandaracinum</name>
    <dbReference type="NCBI Taxonomy" id="2541733"/>
    <lineage>
        <taxon>Bacteria</taxon>
        <taxon>Pseudomonadati</taxon>
        <taxon>Bacteroidota</taxon>
        <taxon>Flavobacteriia</taxon>
        <taxon>Flavobacteriales</taxon>
        <taxon>Flavobacteriaceae</taxon>
        <taxon>Flavobacterium</taxon>
    </lineage>
</organism>
<dbReference type="Proteomes" id="UP000294644">
    <property type="component" value="Unassembled WGS sequence"/>
</dbReference>
<evidence type="ECO:0000259" key="2">
    <source>
        <dbReference type="Pfam" id="PF00561"/>
    </source>
</evidence>
<dbReference type="EMBL" id="SMFN01000003">
    <property type="protein sequence ID" value="TDE07024.1"/>
    <property type="molecule type" value="Genomic_DNA"/>
</dbReference>
<evidence type="ECO:0000256" key="1">
    <source>
        <dbReference type="ARBA" id="ARBA00038128"/>
    </source>
</evidence>
<dbReference type="InterPro" id="IPR029058">
    <property type="entry name" value="AB_hydrolase_fold"/>
</dbReference>
<sequence length="297" mass="33339">MEPNTMNTDQLHKKNIQDETRTGIDMYIETAPNVKLYVKDYGQGKPVILIHGWPLSNEMWEYQIDTLVQNNFRVIAYDRRGFGKSSQPWDGYDYDTLADDLATIIKHLDLEQAALVGFSMGGGEVVRYFSRHAGKGVSKAVLIASITPFQLQTDSNPNGVPQEKYDGMAEQIKADRIGFLDSFGKTFFGVSSISKPISTPLLDYYRMLCSFASPRATLECAKSFSSTDFRSEMASVNVPTMIIHGDEDKTVNIEITSEVAAKLIPNNKFIIYQGAPHGLFYTEKDKLNKDLIEFLNS</sequence>
<feature type="domain" description="AB hydrolase-1" evidence="2">
    <location>
        <begin position="45"/>
        <end position="283"/>
    </location>
</feature>
<accession>A0A4R5D6T2</accession>
<comment type="similarity">
    <text evidence="1">Belongs to the AB hydrolase superfamily. Bacterial non-heme haloperoxidase / perhydrolase family.</text>
</comment>
<dbReference type="InterPro" id="IPR050471">
    <property type="entry name" value="AB_hydrolase"/>
</dbReference>
<reference evidence="3 4" key="1">
    <citation type="submission" date="2019-03" db="EMBL/GenBank/DDBJ databases">
        <title>Flavobacterium LB-D12 sp. nov., isolated from arctic soil.</title>
        <authorList>
            <person name="Chaudhary D.K."/>
        </authorList>
    </citation>
    <scope>NUCLEOTIDE SEQUENCE [LARGE SCALE GENOMIC DNA]</scope>
    <source>
        <strain evidence="3 4">LB-D12</strain>
    </source>
</reference>
<protein>
    <submittedName>
        <fullName evidence="3">Alpha/beta hydrolase</fullName>
    </submittedName>
</protein>
<proteinExistence type="inferred from homology"/>
<evidence type="ECO:0000313" key="4">
    <source>
        <dbReference type="Proteomes" id="UP000294644"/>
    </source>
</evidence>
<dbReference type="Gene3D" id="3.40.50.1820">
    <property type="entry name" value="alpha/beta hydrolase"/>
    <property type="match status" value="1"/>
</dbReference>
<dbReference type="RefSeq" id="WP_132065114.1">
    <property type="nucleotide sequence ID" value="NZ_SMFN01000003.1"/>
</dbReference>
<name>A0A4R5D6T2_9FLAO</name>
<dbReference type="OrthoDB" id="9780932at2"/>
<dbReference type="AlphaFoldDB" id="A0A4R5D6T2"/>
<dbReference type="InterPro" id="IPR000073">
    <property type="entry name" value="AB_hydrolase_1"/>
</dbReference>
<dbReference type="PANTHER" id="PTHR43433:SF4">
    <property type="entry name" value="NON-HEME CHLOROPEROXIDASE-RELATED"/>
    <property type="match status" value="1"/>
</dbReference>
<dbReference type="SUPFAM" id="SSF53474">
    <property type="entry name" value="alpha/beta-Hydrolases"/>
    <property type="match status" value="1"/>
</dbReference>
<keyword evidence="4" id="KW-1185">Reference proteome</keyword>
<dbReference type="PANTHER" id="PTHR43433">
    <property type="entry name" value="HYDROLASE, ALPHA/BETA FOLD FAMILY PROTEIN"/>
    <property type="match status" value="1"/>
</dbReference>